<organism evidence="2 3">
    <name type="scientific">SAR86 cluster bacterium</name>
    <dbReference type="NCBI Taxonomy" id="2030880"/>
    <lineage>
        <taxon>Bacteria</taxon>
        <taxon>Pseudomonadati</taxon>
        <taxon>Pseudomonadota</taxon>
        <taxon>Gammaproteobacteria</taxon>
        <taxon>SAR86 cluster</taxon>
    </lineage>
</organism>
<keyword evidence="1" id="KW-0812">Transmembrane</keyword>
<dbReference type="EMBL" id="QOPI01000015">
    <property type="protein sequence ID" value="RCL44464.1"/>
    <property type="molecule type" value="Genomic_DNA"/>
</dbReference>
<evidence type="ECO:0000313" key="3">
    <source>
        <dbReference type="Proteomes" id="UP000252915"/>
    </source>
</evidence>
<reference evidence="2 3" key="1">
    <citation type="journal article" date="2018" name="Microbiome">
        <title>Fine metagenomic profile of the Mediterranean stratified and mixed water columns revealed by assembly and recruitment.</title>
        <authorList>
            <person name="Haro-Moreno J.M."/>
            <person name="Lopez-Perez M."/>
            <person name="De La Torre J.R."/>
            <person name="Picazo A."/>
            <person name="Camacho A."/>
            <person name="Rodriguez-Valera F."/>
        </authorList>
    </citation>
    <scope>NUCLEOTIDE SEQUENCE [LARGE SCALE GENOMIC DNA]</scope>
    <source>
        <strain evidence="2">MED-G78</strain>
    </source>
</reference>
<gene>
    <name evidence="2" type="ORF">DBW92_03075</name>
</gene>
<feature type="transmembrane region" description="Helical" evidence="1">
    <location>
        <begin position="6"/>
        <end position="24"/>
    </location>
</feature>
<protein>
    <recommendedName>
        <fullName evidence="4">SPOR domain-containing protein</fullName>
    </recommendedName>
</protein>
<dbReference type="AlphaFoldDB" id="A0A368C5T3"/>
<dbReference type="Proteomes" id="UP000252915">
    <property type="component" value="Unassembled WGS sequence"/>
</dbReference>
<evidence type="ECO:0008006" key="4">
    <source>
        <dbReference type="Google" id="ProtNLM"/>
    </source>
</evidence>
<name>A0A368C5T3_9GAMM</name>
<keyword evidence="1" id="KW-1133">Transmembrane helix</keyword>
<evidence type="ECO:0000256" key="1">
    <source>
        <dbReference type="SAM" id="Phobius"/>
    </source>
</evidence>
<comment type="caution">
    <text evidence="2">The sequence shown here is derived from an EMBL/GenBank/DDBJ whole genome shotgun (WGS) entry which is preliminary data.</text>
</comment>
<proteinExistence type="predicted"/>
<evidence type="ECO:0000313" key="2">
    <source>
        <dbReference type="EMBL" id="RCL44464.1"/>
    </source>
</evidence>
<keyword evidence="1" id="KW-0472">Membrane</keyword>
<accession>A0A368C5T3</accession>
<sequence length="160" mass="17961">MTYERFTGILFLTSVLLFTLLYLLTPQPKYAKPLTVEIPDIEQPVFDTSLIAESVEDIDASFESIDVPKNIGKEAAAIKLEDFSMSLYRIGIFSSFEKASELLLKINQNGYMGEIKPLENDASKHAVYVIFFSEEEINKNKSKIDALAGIETGVITPWMP</sequence>